<keyword evidence="6" id="KW-0540">Nuclease</keyword>
<dbReference type="InterPro" id="IPR043502">
    <property type="entry name" value="DNA/RNA_pol_sf"/>
</dbReference>
<name>A0AAN7YJM0_9TELE</name>
<gene>
    <name evidence="12" type="ORF">CesoFtcFv8_027547</name>
</gene>
<comment type="similarity">
    <text evidence="1">Belongs to the beta type-B retroviral polymerase family. HERV class-II K(HML-2) pol subfamily.</text>
</comment>
<keyword evidence="5" id="KW-0548">Nucleotidyltransferase</keyword>
<dbReference type="PANTHER" id="PTHR37984">
    <property type="entry name" value="PROTEIN CBG26694"/>
    <property type="match status" value="1"/>
</dbReference>
<evidence type="ECO:0000313" key="13">
    <source>
        <dbReference type="Proteomes" id="UP001335648"/>
    </source>
</evidence>
<keyword evidence="4" id="KW-0808">Transferase</keyword>
<dbReference type="PROSITE" id="PS50878">
    <property type="entry name" value="RT_POL"/>
    <property type="match status" value="1"/>
</dbReference>
<comment type="caution">
    <text evidence="12">The sequence shown here is derived from an EMBL/GenBank/DDBJ whole genome shotgun (WGS) entry which is preliminary data.</text>
</comment>
<dbReference type="Gene3D" id="3.30.70.270">
    <property type="match status" value="2"/>
</dbReference>
<evidence type="ECO:0000256" key="7">
    <source>
        <dbReference type="ARBA" id="ARBA00022759"/>
    </source>
</evidence>
<keyword evidence="3" id="KW-0645">Protease</keyword>
<dbReference type="SUPFAM" id="SSF56672">
    <property type="entry name" value="DNA/RNA polymerases"/>
    <property type="match status" value="1"/>
</dbReference>
<dbReference type="Pfam" id="PF17919">
    <property type="entry name" value="RT_RNaseH_2"/>
    <property type="match status" value="1"/>
</dbReference>
<keyword evidence="13" id="KW-1185">Reference proteome</keyword>
<dbReference type="EC" id="3.1.26.4" evidence="2"/>
<evidence type="ECO:0000256" key="1">
    <source>
        <dbReference type="ARBA" id="ARBA00010879"/>
    </source>
</evidence>
<evidence type="ECO:0000256" key="3">
    <source>
        <dbReference type="ARBA" id="ARBA00022670"/>
    </source>
</evidence>
<evidence type="ECO:0000256" key="10">
    <source>
        <dbReference type="ARBA" id="ARBA00023268"/>
    </source>
</evidence>
<dbReference type="GO" id="GO:0003964">
    <property type="term" value="F:RNA-directed DNA polymerase activity"/>
    <property type="evidence" value="ECO:0007669"/>
    <property type="project" value="UniProtKB-KW"/>
</dbReference>
<dbReference type="FunFam" id="3.10.10.10:FF:000007">
    <property type="entry name" value="Retrovirus-related Pol polyprotein from transposon 17.6-like Protein"/>
    <property type="match status" value="1"/>
</dbReference>
<dbReference type="AlphaFoldDB" id="A0AAN7YJM0"/>
<dbReference type="Gene3D" id="3.10.10.10">
    <property type="entry name" value="HIV Type 1 Reverse Transcriptase, subunit A, domain 1"/>
    <property type="match status" value="1"/>
</dbReference>
<protein>
    <recommendedName>
        <fullName evidence="2">ribonuclease H</fullName>
        <ecNumber evidence="2">3.1.26.4</ecNumber>
    </recommendedName>
</protein>
<feature type="domain" description="Reverse transcriptase" evidence="11">
    <location>
        <begin position="1"/>
        <end position="172"/>
    </location>
</feature>
<evidence type="ECO:0000256" key="9">
    <source>
        <dbReference type="ARBA" id="ARBA00022918"/>
    </source>
</evidence>
<dbReference type="InterPro" id="IPR000477">
    <property type="entry name" value="RT_dom"/>
</dbReference>
<dbReference type="InterPro" id="IPR043128">
    <property type="entry name" value="Rev_trsase/Diguanyl_cyclase"/>
</dbReference>
<evidence type="ECO:0000256" key="2">
    <source>
        <dbReference type="ARBA" id="ARBA00012180"/>
    </source>
</evidence>
<evidence type="ECO:0000256" key="5">
    <source>
        <dbReference type="ARBA" id="ARBA00022695"/>
    </source>
</evidence>
<dbReference type="GO" id="GO:0006508">
    <property type="term" value="P:proteolysis"/>
    <property type="evidence" value="ECO:0007669"/>
    <property type="project" value="UniProtKB-KW"/>
</dbReference>
<dbReference type="FunFam" id="3.30.70.270:FF:000020">
    <property type="entry name" value="Transposon Tf2-6 polyprotein-like Protein"/>
    <property type="match status" value="1"/>
</dbReference>
<keyword evidence="10" id="KW-0511">Multifunctional enzyme</keyword>
<evidence type="ECO:0000256" key="4">
    <source>
        <dbReference type="ARBA" id="ARBA00022679"/>
    </source>
</evidence>
<dbReference type="Proteomes" id="UP001335648">
    <property type="component" value="Unassembled WGS sequence"/>
</dbReference>
<proteinExistence type="inferred from homology"/>
<evidence type="ECO:0000259" key="11">
    <source>
        <dbReference type="PROSITE" id="PS50878"/>
    </source>
</evidence>
<dbReference type="PANTHER" id="PTHR37984:SF5">
    <property type="entry name" value="PROTEIN NYNRIN-LIKE"/>
    <property type="match status" value="1"/>
</dbReference>
<dbReference type="FunFam" id="3.30.70.270:FF:000164">
    <property type="match status" value="1"/>
</dbReference>
<reference evidence="12 13" key="1">
    <citation type="journal article" date="2023" name="Mol. Biol. Evol.">
        <title>Genomics of Secondarily Temperate Adaptation in the Only Non-Antarctic Icefish.</title>
        <authorList>
            <person name="Rivera-Colon A.G."/>
            <person name="Rayamajhi N."/>
            <person name="Minhas B.F."/>
            <person name="Madrigal G."/>
            <person name="Bilyk K.T."/>
            <person name="Yoon V."/>
            <person name="Hune M."/>
            <person name="Gregory S."/>
            <person name="Cheng C.H.C."/>
            <person name="Catchen J.M."/>
        </authorList>
    </citation>
    <scope>NUCLEOTIDE SEQUENCE [LARGE SCALE GENOMIC DNA]</scope>
    <source>
        <strain evidence="12">JC2023a</strain>
    </source>
</reference>
<accession>A0AAN7YJM0</accession>
<dbReference type="Pfam" id="PF00078">
    <property type="entry name" value="RVT_1"/>
    <property type="match status" value="1"/>
</dbReference>
<organism evidence="12 13">
    <name type="scientific">Champsocephalus esox</name>
    <name type="common">pike icefish</name>
    <dbReference type="NCBI Taxonomy" id="159716"/>
    <lineage>
        <taxon>Eukaryota</taxon>
        <taxon>Metazoa</taxon>
        <taxon>Chordata</taxon>
        <taxon>Craniata</taxon>
        <taxon>Vertebrata</taxon>
        <taxon>Euteleostomi</taxon>
        <taxon>Actinopterygii</taxon>
        <taxon>Neopterygii</taxon>
        <taxon>Teleostei</taxon>
        <taxon>Neoteleostei</taxon>
        <taxon>Acanthomorphata</taxon>
        <taxon>Eupercaria</taxon>
        <taxon>Perciformes</taxon>
        <taxon>Notothenioidei</taxon>
        <taxon>Channichthyidae</taxon>
        <taxon>Champsocephalus</taxon>
    </lineage>
</organism>
<dbReference type="EMBL" id="JAULUE010002069">
    <property type="protein sequence ID" value="KAK5875012.1"/>
    <property type="molecule type" value="Genomic_DNA"/>
</dbReference>
<dbReference type="InterPro" id="IPR050951">
    <property type="entry name" value="Retrovirus_Pol_polyprotein"/>
</dbReference>
<sequence length="287" mass="31386">MDRLGIVRRSDSPWGSPLHIVPKPNGAGITADSTTPLRYPVPHIQDFSAHLAGTGVFSKVDLVRGYHQVPIHPLDIPKTAVIAPFGLFEFLRMPFGLKNAAQTFQRLMDSVLRDLPFVFVYLDDILVASASVQEHLSHLRALFTRLNEHGLIINPAKCQFGVSDIDFLGHRITKGGATPLPANVEAVAAFPRPLTARSLCEFLGMVTFYHRFIARAAHIMRPLYEALKGKTPVQEIDWTAEAEGAFAEVKTALAQAALLAHPSSMAPISITTDASDNTVGAVHEQWV</sequence>
<dbReference type="GO" id="GO:0008233">
    <property type="term" value="F:peptidase activity"/>
    <property type="evidence" value="ECO:0007669"/>
    <property type="project" value="UniProtKB-KW"/>
</dbReference>
<evidence type="ECO:0000256" key="6">
    <source>
        <dbReference type="ARBA" id="ARBA00022722"/>
    </source>
</evidence>
<keyword evidence="7" id="KW-0255">Endonuclease</keyword>
<dbReference type="GO" id="GO:0004523">
    <property type="term" value="F:RNA-DNA hybrid ribonuclease activity"/>
    <property type="evidence" value="ECO:0007669"/>
    <property type="project" value="UniProtKB-EC"/>
</dbReference>
<dbReference type="InterPro" id="IPR041577">
    <property type="entry name" value="RT_RNaseH_2"/>
</dbReference>
<dbReference type="CDD" id="cd01647">
    <property type="entry name" value="RT_LTR"/>
    <property type="match status" value="1"/>
</dbReference>
<keyword evidence="9" id="KW-0695">RNA-directed DNA polymerase</keyword>
<evidence type="ECO:0000313" key="12">
    <source>
        <dbReference type="EMBL" id="KAK5875012.1"/>
    </source>
</evidence>
<keyword evidence="8" id="KW-0378">Hydrolase</keyword>
<evidence type="ECO:0000256" key="8">
    <source>
        <dbReference type="ARBA" id="ARBA00022801"/>
    </source>
</evidence>